<dbReference type="InterPro" id="IPR025836">
    <property type="entry name" value="Zn_knuckle_CX2CX4HX4C"/>
</dbReference>
<organism evidence="4 5">
    <name type="scientific">Eucalyptus globulus</name>
    <name type="common">Tasmanian blue gum</name>
    <dbReference type="NCBI Taxonomy" id="34317"/>
    <lineage>
        <taxon>Eukaryota</taxon>
        <taxon>Viridiplantae</taxon>
        <taxon>Streptophyta</taxon>
        <taxon>Embryophyta</taxon>
        <taxon>Tracheophyta</taxon>
        <taxon>Spermatophyta</taxon>
        <taxon>Magnoliopsida</taxon>
        <taxon>eudicotyledons</taxon>
        <taxon>Gunneridae</taxon>
        <taxon>Pentapetalae</taxon>
        <taxon>rosids</taxon>
        <taxon>malvids</taxon>
        <taxon>Myrtales</taxon>
        <taxon>Myrtaceae</taxon>
        <taxon>Myrtoideae</taxon>
        <taxon>Eucalypteae</taxon>
        <taxon>Eucalyptus</taxon>
    </lineage>
</organism>
<protein>
    <recommendedName>
        <fullName evidence="3">CCHC-type domain-containing protein</fullName>
    </recommendedName>
</protein>
<dbReference type="PANTHER" id="PTHR31286">
    <property type="entry name" value="GLYCINE-RICH CELL WALL STRUCTURAL PROTEIN 1.8-LIKE"/>
    <property type="match status" value="1"/>
</dbReference>
<dbReference type="Proteomes" id="UP001634007">
    <property type="component" value="Unassembled WGS sequence"/>
</dbReference>
<dbReference type="SUPFAM" id="SSF57756">
    <property type="entry name" value="Retrovirus zinc finger-like domains"/>
    <property type="match status" value="1"/>
</dbReference>
<dbReference type="InterPro" id="IPR036875">
    <property type="entry name" value="Znf_CCHC_sf"/>
</dbReference>
<keyword evidence="1" id="KW-0479">Metal-binding</keyword>
<evidence type="ECO:0000313" key="4">
    <source>
        <dbReference type="EMBL" id="KAL3724935.1"/>
    </source>
</evidence>
<proteinExistence type="predicted"/>
<dbReference type="InterPro" id="IPR001878">
    <property type="entry name" value="Znf_CCHC"/>
</dbReference>
<dbReference type="EMBL" id="JBJKBG010000008">
    <property type="protein sequence ID" value="KAL3724935.1"/>
    <property type="molecule type" value="Genomic_DNA"/>
</dbReference>
<dbReference type="PANTHER" id="PTHR31286:SF99">
    <property type="entry name" value="DUF4283 DOMAIN-CONTAINING PROTEIN"/>
    <property type="match status" value="1"/>
</dbReference>
<evidence type="ECO:0000313" key="5">
    <source>
        <dbReference type="Proteomes" id="UP001634007"/>
    </source>
</evidence>
<accession>A0ABD3JMZ5</accession>
<keyword evidence="1" id="KW-0863">Zinc-finger</keyword>
<feature type="domain" description="CCHC-type" evidence="3">
    <location>
        <begin position="204"/>
        <end position="219"/>
    </location>
</feature>
<dbReference type="AlphaFoldDB" id="A0ABD3JMZ5"/>
<dbReference type="GO" id="GO:0008270">
    <property type="term" value="F:zinc ion binding"/>
    <property type="evidence" value="ECO:0007669"/>
    <property type="project" value="UniProtKB-KW"/>
</dbReference>
<evidence type="ECO:0000259" key="3">
    <source>
        <dbReference type="PROSITE" id="PS50158"/>
    </source>
</evidence>
<dbReference type="InterPro" id="IPR025558">
    <property type="entry name" value="DUF4283"/>
</dbReference>
<dbReference type="Pfam" id="PF14111">
    <property type="entry name" value="DUF4283"/>
    <property type="match status" value="1"/>
</dbReference>
<keyword evidence="1" id="KW-0862">Zinc</keyword>
<comment type="caution">
    <text evidence="4">The sequence shown here is derived from an EMBL/GenBank/DDBJ whole genome shotgun (WGS) entry which is preliminary data.</text>
</comment>
<feature type="region of interest" description="Disordered" evidence="2">
    <location>
        <begin position="260"/>
        <end position="302"/>
    </location>
</feature>
<keyword evidence="5" id="KW-1185">Reference proteome</keyword>
<gene>
    <name evidence="4" type="ORF">ACJRO7_030012</name>
</gene>
<reference evidence="4 5" key="1">
    <citation type="submission" date="2024-11" db="EMBL/GenBank/DDBJ databases">
        <title>Chromosome-level genome assembly of Eucalyptus globulus Labill. provides insights into its genome evolution.</title>
        <authorList>
            <person name="Li X."/>
        </authorList>
    </citation>
    <scope>NUCLEOTIDE SEQUENCE [LARGE SCALE GENOMIC DNA]</scope>
    <source>
        <strain evidence="4">CL2024</strain>
        <tissue evidence="4">Fresh tender leaves</tissue>
    </source>
</reference>
<evidence type="ECO:0000256" key="1">
    <source>
        <dbReference type="PROSITE-ProRule" id="PRU00047"/>
    </source>
</evidence>
<name>A0ABD3JMZ5_EUCGL</name>
<evidence type="ECO:0000256" key="2">
    <source>
        <dbReference type="SAM" id="MobiDB-lite"/>
    </source>
</evidence>
<dbReference type="InterPro" id="IPR040256">
    <property type="entry name" value="At4g02000-like"/>
</dbReference>
<dbReference type="PROSITE" id="PS50158">
    <property type="entry name" value="ZF_CCHC"/>
    <property type="match status" value="1"/>
</dbReference>
<sequence length="302" mass="34441">MDKTTENQLHLAALCRSMGDLWSEEEVTELDDRLLEKDKQESELTLYGKLFSKPNANFLAFINTMRKTWKIDFVKCEVIEPGFFSFIFESIEDKKRVLENGPWSFSSHLLVLLEGDPDIPEHCYDFTHYAFWVHILGLPRARINEESVWNIASKIGIVEDVKLEARGAKVRLNLSCPLKTGTIINLGGNKWWLDFKYERLPHFCYSCGQIGHYATYCSEIPYETPGLAQDKPGKYGSWLEAEVRESSPCWKIFYGQLDQQPEEEMVPETPVTSSEEVPRPSPFATESNALAILPPAGPAINP</sequence>
<dbReference type="Pfam" id="PF14392">
    <property type="entry name" value="zf-CCHC_4"/>
    <property type="match status" value="1"/>
</dbReference>